<accession>A0A813A6A2</accession>
<dbReference type="AlphaFoldDB" id="A0A813A6A2"/>
<name>A0A813A6A2_9DINO</name>
<dbReference type="Proteomes" id="UP000601435">
    <property type="component" value="Unassembled WGS sequence"/>
</dbReference>
<organism evidence="2 3">
    <name type="scientific">Symbiodinium necroappetens</name>
    <dbReference type="NCBI Taxonomy" id="1628268"/>
    <lineage>
        <taxon>Eukaryota</taxon>
        <taxon>Sar</taxon>
        <taxon>Alveolata</taxon>
        <taxon>Dinophyceae</taxon>
        <taxon>Suessiales</taxon>
        <taxon>Symbiodiniaceae</taxon>
        <taxon>Symbiodinium</taxon>
    </lineage>
</organism>
<evidence type="ECO:0000313" key="2">
    <source>
        <dbReference type="EMBL" id="CAE7855567.1"/>
    </source>
</evidence>
<comment type="caution">
    <text evidence="2">The sequence shown here is derived from an EMBL/GenBank/DDBJ whole genome shotgun (WGS) entry which is preliminary data.</text>
</comment>
<dbReference type="OrthoDB" id="419667at2759"/>
<reference evidence="2" key="1">
    <citation type="submission" date="2021-02" db="EMBL/GenBank/DDBJ databases">
        <authorList>
            <person name="Dougan E. K."/>
            <person name="Rhodes N."/>
            <person name="Thang M."/>
            <person name="Chan C."/>
        </authorList>
    </citation>
    <scope>NUCLEOTIDE SEQUENCE</scope>
</reference>
<evidence type="ECO:0000256" key="1">
    <source>
        <dbReference type="SAM" id="MobiDB-lite"/>
    </source>
</evidence>
<feature type="region of interest" description="Disordered" evidence="1">
    <location>
        <begin position="79"/>
        <end position="98"/>
    </location>
</feature>
<keyword evidence="3" id="KW-1185">Reference proteome</keyword>
<feature type="compositionally biased region" description="Low complexity" evidence="1">
    <location>
        <begin position="1"/>
        <end position="12"/>
    </location>
</feature>
<gene>
    <name evidence="2" type="ORF">SNEC2469_LOCUS26832</name>
</gene>
<dbReference type="EMBL" id="CAJNJA010055455">
    <property type="protein sequence ID" value="CAE7855567.1"/>
    <property type="molecule type" value="Genomic_DNA"/>
</dbReference>
<protein>
    <submittedName>
        <fullName evidence="2">Uncharacterized protein</fullName>
    </submittedName>
</protein>
<sequence length="620" mass="67512">KASAAAGASTGTSDKKKRAHVPDLSTDAAPKKAARKAKAKSKAKAKAQALQLDAETTQDLQGCIDFNVAEVGCSEQDQAQSAKGGAKETDAEGHGQGSRQRLWLDDLLSAVERCLTGPYALFKNSPATKTMRAVVLSLGLEFACSGTVVLRKKPLKVWSQVRPALQNMFVAALTESQQQQTLSSGLDMQQVLQKMMSEVSSGSAGRLTGAPSQVVQPDSVKQILHDKRSCQLCKDFLVTNSSPEVSKHPAFAACLSKVRAGFCTCPRTKDDWNPNLKCDFHDSLHTVQDMVWHFTKLMETEAVIDDSVPSLGAAAMVVASKLAQEEILAEIGKDASFLVSKKEASNHGEVVTLNDSIIATLITSRAKYMLTCMKVMMVIPDTRTDARDKGSGSKEPVLVEFEDLGPNSVRALYDIILHLCKDGQEYIMELETRFLMQNQNMDGVNTWAAMWIQVFERALTTRRKMLRTTEQKDRDNEKEGAPCPEHVLARKLLPPPSSVITKSFWKNAKSLLMEGGSVEAEIKEEVSAGSIPQGTHQAEAVDSSASATTIQPQLPFFQTIYTACSAADFGTKKTGDNGFHVLDVLAIQAQLQLHIISLAAYLVELSRFSCLRESTNSLQL</sequence>
<feature type="non-terminal residue" evidence="2">
    <location>
        <position position="1"/>
    </location>
</feature>
<evidence type="ECO:0000313" key="3">
    <source>
        <dbReference type="Proteomes" id="UP000601435"/>
    </source>
</evidence>
<proteinExistence type="predicted"/>
<feature type="compositionally biased region" description="Basic residues" evidence="1">
    <location>
        <begin position="32"/>
        <end position="45"/>
    </location>
</feature>
<feature type="region of interest" description="Disordered" evidence="1">
    <location>
        <begin position="1"/>
        <end position="47"/>
    </location>
</feature>